<reference evidence="3 4" key="2">
    <citation type="submission" date="2025-04" db="UniProtKB">
        <authorList>
            <consortium name="RefSeq"/>
        </authorList>
    </citation>
    <scope>IDENTIFICATION</scope>
    <source>
        <tissue evidence="3 4">Leaf</tissue>
    </source>
</reference>
<evidence type="ECO:0000313" key="6">
    <source>
        <dbReference type="RefSeq" id="XP_009764766.1"/>
    </source>
</evidence>
<dbReference type="eggNOG" id="ENOG502QWJJ">
    <property type="taxonomic scope" value="Eukaryota"/>
</dbReference>
<dbReference type="Proteomes" id="UP000189701">
    <property type="component" value="Unplaced"/>
</dbReference>
<dbReference type="Pfam" id="PF13960">
    <property type="entry name" value="DUF4218"/>
    <property type="match status" value="1"/>
</dbReference>
<dbReference type="InterPro" id="IPR004242">
    <property type="entry name" value="Transposase_21"/>
</dbReference>
<dbReference type="PANTHER" id="PTHR10775">
    <property type="entry name" value="OS08G0208400 PROTEIN"/>
    <property type="match status" value="1"/>
</dbReference>
<evidence type="ECO:0000259" key="1">
    <source>
        <dbReference type="Pfam" id="PF13960"/>
    </source>
</evidence>
<dbReference type="InterPro" id="IPR025452">
    <property type="entry name" value="DUF4218"/>
</dbReference>
<dbReference type="RefSeq" id="XP_009764763.1">
    <property type="nucleotide sequence ID" value="XM_009766461.1"/>
</dbReference>
<gene>
    <name evidence="3 4 5 6" type="primary">LOC104216428</name>
</gene>
<name>A0A1U7VIN1_NICSY</name>
<dbReference type="RefSeq" id="XP_009764766.1">
    <property type="nucleotide sequence ID" value="XM_009766464.1"/>
</dbReference>
<proteinExistence type="predicted"/>
<accession>A0A1U7VIN1</accession>
<evidence type="ECO:0000313" key="4">
    <source>
        <dbReference type="RefSeq" id="XP_009764764.1"/>
    </source>
</evidence>
<dbReference type="RefSeq" id="XP_009764764.1">
    <property type="nucleotide sequence ID" value="XM_009766462.1"/>
</dbReference>
<evidence type="ECO:0000313" key="3">
    <source>
        <dbReference type="RefSeq" id="XP_009764763.1"/>
    </source>
</evidence>
<dbReference type="RefSeq" id="XP_009764765.1">
    <property type="nucleotide sequence ID" value="XM_009766463.1"/>
</dbReference>
<protein>
    <submittedName>
        <fullName evidence="3 4">Uncharacterized protein LOC104216428</fullName>
    </submittedName>
</protein>
<evidence type="ECO:0000313" key="5">
    <source>
        <dbReference type="RefSeq" id="XP_009764765.1"/>
    </source>
</evidence>
<dbReference type="OrthoDB" id="1304459at2759"/>
<reference evidence="2" key="1">
    <citation type="journal article" date="2013" name="Genome Biol.">
        <title>Reference genomes and transcriptomes of Nicotiana sylvestris and Nicotiana tomentosiformis.</title>
        <authorList>
            <person name="Sierro N."/>
            <person name="Battey J.N."/>
            <person name="Ouadi S."/>
            <person name="Bovet L."/>
            <person name="Goepfert S."/>
            <person name="Bakaher N."/>
            <person name="Peitsch M.C."/>
            <person name="Ivanov N.V."/>
        </authorList>
    </citation>
    <scope>NUCLEOTIDE SEQUENCE [LARGE SCALE GENOMIC DNA]</scope>
</reference>
<feature type="domain" description="DUF4218" evidence="1">
    <location>
        <begin position="347"/>
        <end position="455"/>
    </location>
</feature>
<dbReference type="PANTHER" id="PTHR10775:SF185">
    <property type="entry name" value="OS08G0208400 PROTEIN"/>
    <property type="match status" value="1"/>
</dbReference>
<evidence type="ECO:0000313" key="2">
    <source>
        <dbReference type="Proteomes" id="UP000189701"/>
    </source>
</evidence>
<keyword evidence="2" id="KW-1185">Reference proteome</keyword>
<sequence>MRTIHSTWPVILMPYNLPPWMCMKQEFFILSLLIPGPKASGSNIDVFLQPLIEELNELCDVGVETYDASAKKIFQMRAALTRTINDFPAYGTLSGWCTYDRFACPSCNINTQSRRLRHGKKFCYMGHRRFLKLRHKYRNDAKSFDGTKETRLAPCLVSGSLVLNQIKDIKFIVGQSSEGVSGVMKNTWKKRSIFFNLPYWESNLVRHNLDVMHIEKNVCDNLIYTLLGLGKKSKDNLEARLDLKDMKIRPSLWPQYRASGRAYLPATFFIMSLKEKELFFEVLQNAKFPHGYASNISRCIRKRNISGLKTHDCHVIMQELLSLALRRSIDKRVNSVIIKLCTFFRALCSKELKLDELKLLEEKISEILSTMEKLFLPGFFTIMVHLVIHLAAEAEYAGPVHYRWMYPIERYLATLKSYVHNCACPEGSIAEAYIANECLAFCSRYLEGGDSRFYCSRKCDDDIEHATSKEKCLFPTVGESYGGVDVFELDEKIWLQAHRHVLFNCDSEVVENYKN</sequence>
<dbReference type="STRING" id="4096.A0A1U7VIN1"/>
<organism evidence="2 6">
    <name type="scientific">Nicotiana sylvestris</name>
    <name type="common">Wood tobacco</name>
    <name type="synonym">South American tobacco</name>
    <dbReference type="NCBI Taxonomy" id="4096"/>
    <lineage>
        <taxon>Eukaryota</taxon>
        <taxon>Viridiplantae</taxon>
        <taxon>Streptophyta</taxon>
        <taxon>Embryophyta</taxon>
        <taxon>Tracheophyta</taxon>
        <taxon>Spermatophyta</taxon>
        <taxon>Magnoliopsida</taxon>
        <taxon>eudicotyledons</taxon>
        <taxon>Gunneridae</taxon>
        <taxon>Pentapetalae</taxon>
        <taxon>asterids</taxon>
        <taxon>lamiids</taxon>
        <taxon>Solanales</taxon>
        <taxon>Solanaceae</taxon>
        <taxon>Nicotianoideae</taxon>
        <taxon>Nicotianeae</taxon>
        <taxon>Nicotiana</taxon>
    </lineage>
</organism>
<dbReference type="Pfam" id="PF02992">
    <property type="entry name" value="Transposase_21"/>
    <property type="match status" value="1"/>
</dbReference>
<dbReference type="AlphaFoldDB" id="A0A1U7VIN1"/>